<dbReference type="AlphaFoldDB" id="A0A1N7IXD0"/>
<dbReference type="PANTHER" id="PTHR44757:SF2">
    <property type="entry name" value="BIOFILM ARCHITECTURE MAINTENANCE PROTEIN MBAA"/>
    <property type="match status" value="1"/>
</dbReference>
<feature type="domain" description="EAL" evidence="3">
    <location>
        <begin position="514"/>
        <end position="768"/>
    </location>
</feature>
<feature type="transmembrane region" description="Helical" evidence="2">
    <location>
        <begin position="312"/>
        <end position="331"/>
    </location>
</feature>
<dbReference type="InterPro" id="IPR029787">
    <property type="entry name" value="Nucleotide_cyclase"/>
</dbReference>
<proteinExistence type="predicted"/>
<dbReference type="PROSITE" id="PS50887">
    <property type="entry name" value="GGDEF"/>
    <property type="match status" value="1"/>
</dbReference>
<dbReference type="InterPro" id="IPR000160">
    <property type="entry name" value="GGDEF_dom"/>
</dbReference>
<reference evidence="6" key="1">
    <citation type="submission" date="2017-01" db="EMBL/GenBank/DDBJ databases">
        <authorList>
            <person name="Varghese N."/>
            <person name="Submissions S."/>
        </authorList>
    </citation>
    <scope>NUCLEOTIDE SEQUENCE [LARGE SCALE GENOMIC DNA]</scope>
    <source>
        <strain evidence="6">DSM 22306</strain>
    </source>
</reference>
<keyword evidence="2" id="KW-0812">Transmembrane</keyword>
<dbReference type="InterPro" id="IPR043128">
    <property type="entry name" value="Rev_trsase/Diguanyl_cyclase"/>
</dbReference>
<dbReference type="EMBL" id="FTOE01000001">
    <property type="protein sequence ID" value="SIS41714.1"/>
    <property type="molecule type" value="Genomic_DNA"/>
</dbReference>
<evidence type="ECO:0000256" key="1">
    <source>
        <dbReference type="ARBA" id="ARBA00001946"/>
    </source>
</evidence>
<name>A0A1N7IXD0_9GAMM</name>
<gene>
    <name evidence="5" type="ORF">SAMN05421760_101268</name>
</gene>
<dbReference type="CDD" id="cd01948">
    <property type="entry name" value="EAL"/>
    <property type="match status" value="1"/>
</dbReference>
<dbReference type="SUPFAM" id="SSF141868">
    <property type="entry name" value="EAL domain-like"/>
    <property type="match status" value="1"/>
</dbReference>
<comment type="cofactor">
    <cofactor evidence="1">
        <name>Mg(2+)</name>
        <dbReference type="ChEBI" id="CHEBI:18420"/>
    </cofactor>
</comment>
<evidence type="ECO:0000313" key="5">
    <source>
        <dbReference type="EMBL" id="SIS41714.1"/>
    </source>
</evidence>
<dbReference type="FunFam" id="3.30.70.270:FF:000001">
    <property type="entry name" value="Diguanylate cyclase domain protein"/>
    <property type="match status" value="1"/>
</dbReference>
<dbReference type="Gene3D" id="3.30.450.20">
    <property type="entry name" value="PAS domain"/>
    <property type="match status" value="1"/>
</dbReference>
<dbReference type="GO" id="GO:0003824">
    <property type="term" value="F:catalytic activity"/>
    <property type="evidence" value="ECO:0007669"/>
    <property type="project" value="UniProtKB-ARBA"/>
</dbReference>
<dbReference type="PANTHER" id="PTHR44757">
    <property type="entry name" value="DIGUANYLATE CYCLASE DGCP"/>
    <property type="match status" value="1"/>
</dbReference>
<dbReference type="STRING" id="619304.SAMN05421760_101268"/>
<dbReference type="SMART" id="SM00267">
    <property type="entry name" value="GGDEF"/>
    <property type="match status" value="1"/>
</dbReference>
<accession>A0A1N7IXD0</accession>
<dbReference type="CDD" id="cd01949">
    <property type="entry name" value="GGDEF"/>
    <property type="match status" value="1"/>
</dbReference>
<dbReference type="SMART" id="SM00052">
    <property type="entry name" value="EAL"/>
    <property type="match status" value="1"/>
</dbReference>
<keyword evidence="2" id="KW-1133">Transmembrane helix</keyword>
<dbReference type="SUPFAM" id="SSF55073">
    <property type="entry name" value="Nucleotide cyclase"/>
    <property type="match status" value="1"/>
</dbReference>
<evidence type="ECO:0000256" key="2">
    <source>
        <dbReference type="SAM" id="Phobius"/>
    </source>
</evidence>
<dbReference type="PROSITE" id="PS50883">
    <property type="entry name" value="EAL"/>
    <property type="match status" value="1"/>
</dbReference>
<dbReference type="RefSeq" id="WP_162224950.1">
    <property type="nucleotide sequence ID" value="NZ_FTOE01000001.1"/>
</dbReference>
<evidence type="ECO:0000313" key="6">
    <source>
        <dbReference type="Proteomes" id="UP000185999"/>
    </source>
</evidence>
<dbReference type="CDD" id="cd18774">
    <property type="entry name" value="PDC2_HK_sensor"/>
    <property type="match status" value="1"/>
</dbReference>
<sequence length="769" mass="86397">MKKDFLPIFRNDDGRMSIFLAIISVMIAIIPMTVLYFAVNNQAKITLADTLSQDLEEKSFLIKNNVERFYRQRMIDLKNLSQADVLETDNFSAITQYIQEITENSPYFVDVEIASLNGFILANSSESSDQGLSIYEHYAHLKDLIDEAFSSEQGKVIISPLTQLDSGNLGVVLMTPVTNDSNTEVIKLLLVEASLEPIKALLKELDDTEPKFRNSISLINSHGLVMASNDDSILQQQILPELSFDQKLMIKAKSGNRKVGHFRFLDGNHEQVILGFADLAHESISPNLNWTVVITAPYEKILAPAEKLATKLSLAAIAVAIIIFSLMYFASRKIMDAIWQKANFDPITKLPNRRLFSDRLAQSLQLSKRTGHSSVLIYIDLDRFKEVNDSLGHDAGDQLLIETADRIALLLHESDSISRVGGDEFSVILNEVIEPIKIDRMAESIITSLNNPFYIKGNAVFISASIGIAIYPTNGTDISTLLKSADQALYHSKNRGRNRYSFFTNEMQQLSDRRHRISNDLRIAISNGEFEVFYQPITSMAPTARFKAEALIRWHHPELGPVSPVEFIPIAEETNFISELGDWVFHETLNTIQQIQAKHKLELNISINISPIQFKSKNLLTDWLEQLNKKGLSGKNITVEITEGVLLVNDPLINNQLLQFKNAGISISLDDFGTGYSSLAYLRKLTIDTLKIDKAFIDDIKQNSNELALCKAITVMSKTLDLEVIAEGVETEEQAALLSNLGINYCQGYFYSKPLPLKKFINYLLNHPK</sequence>
<feature type="transmembrane region" description="Helical" evidence="2">
    <location>
        <begin position="18"/>
        <end position="39"/>
    </location>
</feature>
<dbReference type="Gene3D" id="3.30.70.270">
    <property type="match status" value="1"/>
</dbReference>
<dbReference type="NCBIfam" id="TIGR00254">
    <property type="entry name" value="GGDEF"/>
    <property type="match status" value="1"/>
</dbReference>
<dbReference type="Pfam" id="PF00563">
    <property type="entry name" value="EAL"/>
    <property type="match status" value="1"/>
</dbReference>
<evidence type="ECO:0000259" key="4">
    <source>
        <dbReference type="PROSITE" id="PS50887"/>
    </source>
</evidence>
<keyword evidence="6" id="KW-1185">Reference proteome</keyword>
<dbReference type="InterPro" id="IPR001633">
    <property type="entry name" value="EAL_dom"/>
</dbReference>
<feature type="domain" description="GGDEF" evidence="4">
    <location>
        <begin position="372"/>
        <end position="505"/>
    </location>
</feature>
<dbReference type="InterPro" id="IPR035919">
    <property type="entry name" value="EAL_sf"/>
</dbReference>
<protein>
    <submittedName>
        <fullName evidence="5">Diguanylate cyclase (GGDEF) domain-containing protein</fullName>
    </submittedName>
</protein>
<dbReference type="Pfam" id="PF00990">
    <property type="entry name" value="GGDEF"/>
    <property type="match status" value="1"/>
</dbReference>
<dbReference type="Gene3D" id="3.20.20.450">
    <property type="entry name" value="EAL domain"/>
    <property type="match status" value="1"/>
</dbReference>
<dbReference type="Proteomes" id="UP000185999">
    <property type="component" value="Unassembled WGS sequence"/>
</dbReference>
<dbReference type="InterPro" id="IPR052155">
    <property type="entry name" value="Biofilm_reg_signaling"/>
</dbReference>
<keyword evidence="2" id="KW-0472">Membrane</keyword>
<evidence type="ECO:0000259" key="3">
    <source>
        <dbReference type="PROSITE" id="PS50883"/>
    </source>
</evidence>
<organism evidence="5 6">
    <name type="scientific">Neptunomonas antarctica</name>
    <dbReference type="NCBI Taxonomy" id="619304"/>
    <lineage>
        <taxon>Bacteria</taxon>
        <taxon>Pseudomonadati</taxon>
        <taxon>Pseudomonadota</taxon>
        <taxon>Gammaproteobacteria</taxon>
        <taxon>Oceanospirillales</taxon>
        <taxon>Oceanospirillaceae</taxon>
        <taxon>Neptunomonas</taxon>
    </lineage>
</organism>